<gene>
    <name evidence="1" type="ORF">SAMN02799620_02902</name>
</gene>
<dbReference type="RefSeq" id="WP_090357929.1">
    <property type="nucleotide sequence ID" value="NZ_FMUB01000005.1"/>
</dbReference>
<evidence type="ECO:0000313" key="1">
    <source>
        <dbReference type="EMBL" id="SCX20428.1"/>
    </source>
</evidence>
<dbReference type="Gene3D" id="3.40.50.150">
    <property type="entry name" value="Vaccinia Virus protein VP39"/>
    <property type="match status" value="1"/>
</dbReference>
<dbReference type="Proteomes" id="UP000199707">
    <property type="component" value="Unassembled WGS sequence"/>
</dbReference>
<protein>
    <recommendedName>
        <fullName evidence="3">Class I SAM-dependent methyltransferase</fullName>
    </recommendedName>
</protein>
<organism evidence="1 2">
    <name type="scientific">Mycolicibacterium fluoranthenivorans</name>
    <dbReference type="NCBI Taxonomy" id="258505"/>
    <lineage>
        <taxon>Bacteria</taxon>
        <taxon>Bacillati</taxon>
        <taxon>Actinomycetota</taxon>
        <taxon>Actinomycetes</taxon>
        <taxon>Mycobacteriales</taxon>
        <taxon>Mycobacteriaceae</taxon>
        <taxon>Mycolicibacterium</taxon>
    </lineage>
</organism>
<evidence type="ECO:0008006" key="3">
    <source>
        <dbReference type="Google" id="ProtNLM"/>
    </source>
</evidence>
<sequence length="219" mass="25435">MPGIAQRIDQLKWNLWGARHFRTSQDYWEMRYRHGGNSGAGSYDRLARFKATFLNDFVAVNHISSVIEFGSGDGSQLALATYREYVGVDVSETALAGTRRRFVDNPSIRFLHTSEVTDRDRAELSLSLDVIYHLVEDTVFDTYMSRLFSAATRFVVVYASDEDRAWSSPHVRHRNFTQWVKEHQPDFDFVERVQNPYPYSEDDPDNTSFCDFFVFTRSV</sequence>
<evidence type="ECO:0000313" key="2">
    <source>
        <dbReference type="Proteomes" id="UP000199707"/>
    </source>
</evidence>
<name>A0A1G4WCQ5_9MYCO</name>
<dbReference type="InterPro" id="IPR029063">
    <property type="entry name" value="SAM-dependent_MTases_sf"/>
</dbReference>
<accession>A0A1G4WCQ5</accession>
<dbReference type="AlphaFoldDB" id="A0A1G4WCQ5"/>
<reference evidence="2" key="1">
    <citation type="submission" date="2016-10" db="EMBL/GenBank/DDBJ databases">
        <authorList>
            <person name="Varghese N."/>
            <person name="Submissions S."/>
        </authorList>
    </citation>
    <scope>NUCLEOTIDE SEQUENCE [LARGE SCALE GENOMIC DNA]</scope>
    <source>
        <strain evidence="2">UNC267MFSha1.1M11</strain>
    </source>
</reference>
<dbReference type="EMBL" id="FMUB01000005">
    <property type="protein sequence ID" value="SCX20428.1"/>
    <property type="molecule type" value="Genomic_DNA"/>
</dbReference>
<dbReference type="SUPFAM" id="SSF53335">
    <property type="entry name" value="S-adenosyl-L-methionine-dependent methyltransferases"/>
    <property type="match status" value="1"/>
</dbReference>
<proteinExistence type="predicted"/>